<evidence type="ECO:0000313" key="1">
    <source>
        <dbReference type="EMBL" id="KAE8986659.1"/>
    </source>
</evidence>
<dbReference type="AlphaFoldDB" id="A0A6A4E724"/>
<evidence type="ECO:0000313" key="3">
    <source>
        <dbReference type="EMBL" id="KAE9317975.1"/>
    </source>
</evidence>
<gene>
    <name evidence="1" type="ORF">PR001_g22541</name>
    <name evidence="2" type="ORF">PR002_g17248</name>
    <name evidence="3" type="ORF">PR003_g18356</name>
</gene>
<accession>A0A6A4E724</accession>
<dbReference type="OrthoDB" id="10283827at2759"/>
<evidence type="ECO:0000313" key="4">
    <source>
        <dbReference type="Proteomes" id="UP000429607"/>
    </source>
</evidence>
<dbReference type="Proteomes" id="UP000434957">
    <property type="component" value="Unassembled WGS sequence"/>
</dbReference>
<evidence type="ECO:0000313" key="2">
    <source>
        <dbReference type="EMBL" id="KAE9003730.1"/>
    </source>
</evidence>
<dbReference type="Proteomes" id="UP000435112">
    <property type="component" value="Unassembled WGS sequence"/>
</dbReference>
<dbReference type="EMBL" id="QXFV01002520">
    <property type="protein sequence ID" value="KAE8986659.1"/>
    <property type="molecule type" value="Genomic_DNA"/>
</dbReference>
<organism evidence="3 5">
    <name type="scientific">Phytophthora rubi</name>
    <dbReference type="NCBI Taxonomy" id="129364"/>
    <lineage>
        <taxon>Eukaryota</taxon>
        <taxon>Sar</taxon>
        <taxon>Stramenopiles</taxon>
        <taxon>Oomycota</taxon>
        <taxon>Peronosporomycetes</taxon>
        <taxon>Peronosporales</taxon>
        <taxon>Peronosporaceae</taxon>
        <taxon>Phytophthora</taxon>
    </lineage>
</organism>
<reference evidence="3 5" key="1">
    <citation type="submission" date="2018-08" db="EMBL/GenBank/DDBJ databases">
        <title>Genomic investigation of the strawberry pathogen Phytophthora fragariae indicates pathogenicity is determined by transcriptional variation in three key races.</title>
        <authorList>
            <person name="Adams T.M."/>
            <person name="Armitage A.D."/>
            <person name="Sobczyk M.K."/>
            <person name="Bates H.J."/>
            <person name="Dunwell J.M."/>
            <person name="Nellist C.F."/>
            <person name="Harrison R.J."/>
        </authorList>
    </citation>
    <scope>NUCLEOTIDE SEQUENCE [LARGE SCALE GENOMIC DNA]</scope>
    <source>
        <strain evidence="1 4">SCRP249</strain>
        <strain evidence="2 6">SCRP324</strain>
        <strain evidence="3 5">SCRP333</strain>
    </source>
</reference>
<evidence type="ECO:0000313" key="6">
    <source>
        <dbReference type="Proteomes" id="UP000435112"/>
    </source>
</evidence>
<protein>
    <submittedName>
        <fullName evidence="3">Uncharacterized protein</fullName>
    </submittedName>
</protein>
<dbReference type="EMBL" id="QXFU01001375">
    <property type="protein sequence ID" value="KAE9003730.1"/>
    <property type="molecule type" value="Genomic_DNA"/>
</dbReference>
<sequence length="71" mass="7288">MVSRDLAILAAGIATVPAVVSNTRPNTFCDVLHGVNLSSFTASGPKTMVIAARSDCSTSSQFEAISAAMQT</sequence>
<evidence type="ECO:0000313" key="5">
    <source>
        <dbReference type="Proteomes" id="UP000434957"/>
    </source>
</evidence>
<dbReference type="Proteomes" id="UP000429607">
    <property type="component" value="Unassembled WGS sequence"/>
</dbReference>
<name>A0A6A4E724_9STRA</name>
<dbReference type="EMBL" id="QXFT01001464">
    <property type="protein sequence ID" value="KAE9317975.1"/>
    <property type="molecule type" value="Genomic_DNA"/>
</dbReference>
<keyword evidence="5" id="KW-1185">Reference proteome</keyword>
<comment type="caution">
    <text evidence="3">The sequence shown here is derived from an EMBL/GenBank/DDBJ whole genome shotgun (WGS) entry which is preliminary data.</text>
</comment>
<proteinExistence type="predicted"/>